<comment type="caution">
    <text evidence="6">The sequence shown here is derived from an EMBL/GenBank/DDBJ whole genome shotgun (WGS) entry which is preliminary data.</text>
</comment>
<evidence type="ECO:0000256" key="3">
    <source>
        <dbReference type="ARBA" id="ARBA00023295"/>
    </source>
</evidence>
<dbReference type="GO" id="GO:0005975">
    <property type="term" value="P:carbohydrate metabolic process"/>
    <property type="evidence" value="ECO:0007669"/>
    <property type="project" value="InterPro"/>
</dbReference>
<proteinExistence type="inferred from homology"/>
<accession>A0A5N5G1B1</accession>
<dbReference type="EMBL" id="SMOL01000553">
    <property type="protein sequence ID" value="KAB2609153.1"/>
    <property type="molecule type" value="Genomic_DNA"/>
</dbReference>
<name>A0A5N5G1B1_9ROSA</name>
<dbReference type="GO" id="GO:0008422">
    <property type="term" value="F:beta-glucosidase activity"/>
    <property type="evidence" value="ECO:0007669"/>
    <property type="project" value="TreeGrafter"/>
</dbReference>
<dbReference type="Gene3D" id="3.20.20.80">
    <property type="entry name" value="Glycosidases"/>
    <property type="match status" value="1"/>
</dbReference>
<dbReference type="AlphaFoldDB" id="A0A5N5G1B1"/>
<dbReference type="Proteomes" id="UP000327157">
    <property type="component" value="Chromosome 14"/>
</dbReference>
<evidence type="ECO:0000256" key="4">
    <source>
        <dbReference type="RuleBase" id="RU003690"/>
    </source>
</evidence>
<protein>
    <submittedName>
        <fullName evidence="6">Beta-glucosidase 13-like</fullName>
    </submittedName>
</protein>
<dbReference type="InterPro" id="IPR001360">
    <property type="entry name" value="Glyco_hydro_1"/>
</dbReference>
<keyword evidence="2" id="KW-0378">Hydrolase</keyword>
<evidence type="ECO:0000256" key="1">
    <source>
        <dbReference type="ARBA" id="ARBA00010838"/>
    </source>
</evidence>
<dbReference type="SUPFAM" id="SSF51445">
    <property type="entry name" value="(Trans)glycosidases"/>
    <property type="match status" value="1"/>
</dbReference>
<keyword evidence="5" id="KW-0732">Signal</keyword>
<reference evidence="7" key="2">
    <citation type="submission" date="2019-10" db="EMBL/GenBank/DDBJ databases">
        <title>A de novo genome assembly of a pear dwarfing rootstock.</title>
        <authorList>
            <person name="Wang F."/>
            <person name="Wang J."/>
            <person name="Li S."/>
            <person name="Zhang Y."/>
            <person name="Fang M."/>
            <person name="Ma L."/>
            <person name="Zhao Y."/>
            <person name="Jiang S."/>
        </authorList>
    </citation>
    <scope>NUCLEOTIDE SEQUENCE [LARGE SCALE GENOMIC DNA]</scope>
</reference>
<organism evidence="6 7">
    <name type="scientific">Pyrus ussuriensis x Pyrus communis</name>
    <dbReference type="NCBI Taxonomy" id="2448454"/>
    <lineage>
        <taxon>Eukaryota</taxon>
        <taxon>Viridiplantae</taxon>
        <taxon>Streptophyta</taxon>
        <taxon>Embryophyta</taxon>
        <taxon>Tracheophyta</taxon>
        <taxon>Spermatophyta</taxon>
        <taxon>Magnoliopsida</taxon>
        <taxon>eudicotyledons</taxon>
        <taxon>Gunneridae</taxon>
        <taxon>Pentapetalae</taxon>
        <taxon>rosids</taxon>
        <taxon>fabids</taxon>
        <taxon>Rosales</taxon>
        <taxon>Rosaceae</taxon>
        <taxon>Amygdaloideae</taxon>
        <taxon>Maleae</taxon>
        <taxon>Pyrus</taxon>
    </lineage>
</organism>
<dbReference type="FunFam" id="3.20.20.80:FF:000020">
    <property type="entry name" value="Beta-glucosidase 12"/>
    <property type="match status" value="1"/>
</dbReference>
<dbReference type="InterPro" id="IPR017853">
    <property type="entry name" value="GH"/>
</dbReference>
<evidence type="ECO:0000313" key="7">
    <source>
        <dbReference type="Proteomes" id="UP000327157"/>
    </source>
</evidence>
<feature type="signal peptide" evidence="5">
    <location>
        <begin position="1"/>
        <end position="27"/>
    </location>
</feature>
<dbReference type="PANTHER" id="PTHR10353:SF154">
    <property type="entry name" value="BETA-GLUCOSIDASE 9-RELATED"/>
    <property type="match status" value="1"/>
</dbReference>
<evidence type="ECO:0000313" key="6">
    <source>
        <dbReference type="EMBL" id="KAB2609153.1"/>
    </source>
</evidence>
<reference evidence="6 7" key="3">
    <citation type="submission" date="2019-11" db="EMBL/GenBank/DDBJ databases">
        <title>A de novo genome assembly of a pear dwarfing rootstock.</title>
        <authorList>
            <person name="Wang F."/>
            <person name="Wang J."/>
            <person name="Li S."/>
            <person name="Zhang Y."/>
            <person name="Fang M."/>
            <person name="Ma L."/>
            <person name="Zhao Y."/>
            <person name="Jiang S."/>
        </authorList>
    </citation>
    <scope>NUCLEOTIDE SEQUENCE [LARGE SCALE GENOMIC DNA]</scope>
    <source>
        <strain evidence="6">S2</strain>
        <tissue evidence="6">Leaf</tissue>
    </source>
</reference>
<gene>
    <name evidence="6" type="ORF">D8674_012321</name>
</gene>
<sequence length="558" mass="63804">MLLQKEKLLCVIAAAIFLMASLLSAEAQQVEVMNTSSAAPTLELNVHRADFPVDFFFGVGTSAAQTEGAAEEEGRSPSVWDHRAKILPGAIRQSDKFPKAIDGYRRYMEDIQLIKELGVNSYRFSVSWTRILPQGTISGGVNQLGVDHYNRLINELIRNGIEPFVTIYHFDLPQVLQEKYGGLTHQMFLKDFSDYAELCFKLFGDRVRHWFTINEPNVLAQYGYELGIAPPGRCSLPQRRCGLGSPPRCMVPVGPCNFGGNSSTEPYIAAHHIILAHATAVKLYRERYQVEQNGEIGIVLATKYFKPYSNSQEDRAAAERLFDFYLGWFMGPLVLGKYPQSMRELVKERLPTFSADEISLVKGNLGFVGINYYESVQAKYRPPPPTENLSYSFDSWAEEKDIKDVPGVSENHWPQGLQKLMNYVKNKYSSPQIYISENGYGNPKNDRLPLDEQLKDPNRISYIARHLYWLNKAMKNGANVKGYFCWALFDDFEWGIGLSQQVGLYYIDFDDNYKRYPKQSAKWFRDFNHNSFYGSIIFYLSKMKMSSVVKTMMFTYPN</sequence>
<dbReference type="PANTHER" id="PTHR10353">
    <property type="entry name" value="GLYCOSYL HYDROLASE"/>
    <property type="match status" value="1"/>
</dbReference>
<keyword evidence="3" id="KW-0326">Glycosidase</keyword>
<reference evidence="6 7" key="1">
    <citation type="submission" date="2019-09" db="EMBL/GenBank/DDBJ databases">
        <authorList>
            <person name="Ou C."/>
        </authorList>
    </citation>
    <scope>NUCLEOTIDE SEQUENCE [LARGE SCALE GENOMIC DNA]</scope>
    <source>
        <strain evidence="6">S2</strain>
        <tissue evidence="6">Leaf</tissue>
    </source>
</reference>
<dbReference type="Pfam" id="PF00232">
    <property type="entry name" value="Glyco_hydro_1"/>
    <property type="match status" value="1"/>
</dbReference>
<feature type="chain" id="PRO_5024408891" evidence="5">
    <location>
        <begin position="28"/>
        <end position="558"/>
    </location>
</feature>
<evidence type="ECO:0000256" key="2">
    <source>
        <dbReference type="ARBA" id="ARBA00022801"/>
    </source>
</evidence>
<dbReference type="PRINTS" id="PR00131">
    <property type="entry name" value="GLHYDRLASE1"/>
</dbReference>
<keyword evidence="7" id="KW-1185">Reference proteome</keyword>
<dbReference type="OrthoDB" id="65569at2759"/>
<evidence type="ECO:0000256" key="5">
    <source>
        <dbReference type="SAM" id="SignalP"/>
    </source>
</evidence>
<comment type="similarity">
    <text evidence="1 4">Belongs to the glycosyl hydrolase 1 family.</text>
</comment>